<dbReference type="RefSeq" id="WP_103725229.1">
    <property type="nucleotide sequence ID" value="NZ_PQNY01000003.1"/>
</dbReference>
<dbReference type="EMBL" id="PQNY01000003">
    <property type="protein sequence ID" value="POS02570.1"/>
    <property type="molecule type" value="Genomic_DNA"/>
</dbReference>
<evidence type="ECO:0000313" key="1">
    <source>
        <dbReference type="EMBL" id="POS02570.1"/>
    </source>
</evidence>
<proteinExistence type="predicted"/>
<keyword evidence="2" id="KW-1185">Reference proteome</keyword>
<organism evidence="1 2">
    <name type="scientific">Flavobacterium croceum DSM 17960</name>
    <dbReference type="NCBI Taxonomy" id="1121886"/>
    <lineage>
        <taxon>Bacteria</taxon>
        <taxon>Pseudomonadati</taxon>
        <taxon>Bacteroidota</taxon>
        <taxon>Flavobacteriia</taxon>
        <taxon>Flavobacteriales</taxon>
        <taxon>Flavobacteriaceae</taxon>
        <taxon>Flavobacterium</taxon>
    </lineage>
</organism>
<dbReference type="OrthoDB" id="1344115at2"/>
<dbReference type="AlphaFoldDB" id="A0A2S4NA56"/>
<protein>
    <submittedName>
        <fullName evidence="1">YD repeat-containing protein</fullName>
    </submittedName>
</protein>
<reference evidence="1 2" key="1">
    <citation type="submission" date="2018-01" db="EMBL/GenBank/DDBJ databases">
        <title>Genomic Encyclopedia of Type Strains, Phase I: the one thousand microbial genomes (KMG-I) project.</title>
        <authorList>
            <person name="Goeker M."/>
        </authorList>
    </citation>
    <scope>NUCLEOTIDE SEQUENCE [LARGE SCALE GENOMIC DNA]</scope>
    <source>
        <strain evidence="1 2">DSM 17960</strain>
    </source>
</reference>
<dbReference type="Gene3D" id="2.180.10.10">
    <property type="entry name" value="RHS repeat-associated core"/>
    <property type="match status" value="1"/>
</dbReference>
<name>A0A2S4NA56_9FLAO</name>
<accession>A0A2S4NA56</accession>
<sequence>MKFIIFLCCIFGYSFAQEAYLTSDFYLTNDVVKAETVKYKYNALTKTFEADNTNILEFKKGRIQSKRHIEHNGFGLLYNTDDSYVYNTQNQLVKIESKNKSNYIFSYNTKGNLIEKRLDVSQNPKVITYAYDNQGRLINCIEKDGVYTNSEKKYYDIQSKKDYKYTHKYYKYNSTNLLFTEDIVVKDGLIVMSTRVSEDKKEQTITNFEYDRYGNLLKTKANNGTDYTYIYGYDAKGNVIKMRYKDGVELYSEFTKITYQDGTTSGSTDFAPYFTEGIQFDSDTYANNVNPKSKYKIKKDANAIFTLTYTNGVELKADEVETTKGANKEDLFLYDYKTGESAIIYGLYKPDFPIDKWVEAKPFNSPTGKYIIVNTDWRFFILEKSKIVESTKNSIHAGIDGKSIIIAEDGKEKYFIPTHSNNLKALTIYPLFLISK</sequence>
<comment type="caution">
    <text evidence="1">The sequence shown here is derived from an EMBL/GenBank/DDBJ whole genome shotgun (WGS) entry which is preliminary data.</text>
</comment>
<dbReference type="Proteomes" id="UP000237056">
    <property type="component" value="Unassembled WGS sequence"/>
</dbReference>
<evidence type="ECO:0000313" key="2">
    <source>
        <dbReference type="Proteomes" id="UP000237056"/>
    </source>
</evidence>
<gene>
    <name evidence="1" type="ORF">Q361_10379</name>
</gene>